<sequence>MTNPQYPDLHIPNVQMDVQLRVCYRQEWQDGFGARGWKLANALHDPEIIASTPATGERIPTSVLVHDILDHALCGLPASGHRAEAVALMQLAARTRADPRPDFAQMVDEDLLRGRVNGESARSFLPDDLLDALPDAAGVADERLLAMLVRTLDQSTLRTRLIAHFFTLGQAGAAQAMAHYRARGLDTERRGALGLALQQVFEQADRWVVEQHLDMAEGSVRFTADQLWFKLEHPKSRVARGTY</sequence>
<reference evidence="1 2" key="1">
    <citation type="journal article" date="2023" name="Microorganisms">
        <title>Thiorhodovibrio frisius and Trv. litoralis spp. nov., Two Novel Members from a Clade of Fastidious Purple Sulfur Bacteria That Exhibit Unique Red-Shifted Light-Harvesting Capabilities.</title>
        <authorList>
            <person name="Methner A."/>
            <person name="Kuzyk S.B."/>
            <person name="Petersen J."/>
            <person name="Bauer S."/>
            <person name="Brinkmann H."/>
            <person name="Sichau K."/>
            <person name="Wanner G."/>
            <person name="Wolf J."/>
            <person name="Neumann-Schaal M."/>
            <person name="Henke P."/>
            <person name="Tank M."/>
            <person name="Sproer C."/>
            <person name="Bunk B."/>
            <person name="Overmann J."/>
        </authorList>
    </citation>
    <scope>NUCLEOTIDE SEQUENCE [LARGE SCALE GENOMIC DNA]</scope>
    <source>
        <strain evidence="1 2">DSM 6702</strain>
    </source>
</reference>
<dbReference type="EMBL" id="CP121472">
    <property type="protein sequence ID" value="WPL17479.1"/>
    <property type="molecule type" value="Genomic_DNA"/>
</dbReference>
<evidence type="ECO:0000313" key="1">
    <source>
        <dbReference type="EMBL" id="WPL17479.1"/>
    </source>
</evidence>
<gene>
    <name evidence="1" type="ORF">Thiowin_02498</name>
</gene>
<dbReference type="Proteomes" id="UP001432180">
    <property type="component" value="Chromosome"/>
</dbReference>
<name>A0ABZ0SAB4_9GAMM</name>
<proteinExistence type="predicted"/>
<keyword evidence="2" id="KW-1185">Reference proteome</keyword>
<protein>
    <submittedName>
        <fullName evidence="1">Uncharacterized protein</fullName>
    </submittedName>
</protein>
<dbReference type="RefSeq" id="WP_328987991.1">
    <property type="nucleotide sequence ID" value="NZ_CP121472.1"/>
</dbReference>
<evidence type="ECO:0000313" key="2">
    <source>
        <dbReference type="Proteomes" id="UP001432180"/>
    </source>
</evidence>
<accession>A0ABZ0SAB4</accession>
<organism evidence="1 2">
    <name type="scientific">Thiorhodovibrio winogradskyi</name>
    <dbReference type="NCBI Taxonomy" id="77007"/>
    <lineage>
        <taxon>Bacteria</taxon>
        <taxon>Pseudomonadati</taxon>
        <taxon>Pseudomonadota</taxon>
        <taxon>Gammaproteobacteria</taxon>
        <taxon>Chromatiales</taxon>
        <taxon>Chromatiaceae</taxon>
        <taxon>Thiorhodovibrio</taxon>
    </lineage>
</organism>